<proteinExistence type="predicted"/>
<dbReference type="InterPro" id="IPR011009">
    <property type="entry name" value="Kinase-like_dom_sf"/>
</dbReference>
<comment type="caution">
    <text evidence="1">The sequence shown here is derived from an EMBL/GenBank/DDBJ whole genome shotgun (WGS) entry which is preliminary data.</text>
</comment>
<organism evidence="1 2">
    <name type="scientific">Meripilus lineatus</name>
    <dbReference type="NCBI Taxonomy" id="2056292"/>
    <lineage>
        <taxon>Eukaryota</taxon>
        <taxon>Fungi</taxon>
        <taxon>Dikarya</taxon>
        <taxon>Basidiomycota</taxon>
        <taxon>Agaricomycotina</taxon>
        <taxon>Agaricomycetes</taxon>
        <taxon>Polyporales</taxon>
        <taxon>Meripilaceae</taxon>
        <taxon>Meripilus</taxon>
    </lineage>
</organism>
<evidence type="ECO:0000313" key="2">
    <source>
        <dbReference type="Proteomes" id="UP001212997"/>
    </source>
</evidence>
<evidence type="ECO:0008006" key="3">
    <source>
        <dbReference type="Google" id="ProtNLM"/>
    </source>
</evidence>
<name>A0AAD5VB93_9APHY</name>
<dbReference type="EMBL" id="JANAWD010000019">
    <property type="protein sequence ID" value="KAJ3490986.1"/>
    <property type="molecule type" value="Genomic_DNA"/>
</dbReference>
<gene>
    <name evidence="1" type="ORF">NLI96_g1046</name>
</gene>
<dbReference type="SUPFAM" id="SSF56112">
    <property type="entry name" value="Protein kinase-like (PK-like)"/>
    <property type="match status" value="1"/>
</dbReference>
<dbReference type="AlphaFoldDB" id="A0AAD5VB93"/>
<dbReference type="Gene3D" id="1.10.510.10">
    <property type="entry name" value="Transferase(Phosphotransferase) domain 1"/>
    <property type="match status" value="1"/>
</dbReference>
<evidence type="ECO:0000313" key="1">
    <source>
        <dbReference type="EMBL" id="KAJ3490986.1"/>
    </source>
</evidence>
<keyword evidence="2" id="KW-1185">Reference proteome</keyword>
<protein>
    <recommendedName>
        <fullName evidence="3">Protein kinase domain-containing protein</fullName>
    </recommendedName>
</protein>
<sequence length="449" mass="51728">MSFRIMNTVSGSSLLPIGDDPNHLIPDVDAMLKTRGTSELLFSPGSSIVRRGDRCLQKAMGPSRSIDNLWGTEYCLTFEKIIEKVTNEDAYAAGRRQLETRRENNPGPINADSDIMSFRPSYYTALMDFEIFWRDHQMWLEEKGYMLRPRYRPEWAPSANEDTNPHAFLEDTVVPQTPQILDATKIATGEIVMLKKVSRSLHPFEADIQKYFSTEPVASHPRNHCARLLEILEPPSDPDVILLVMPLYRSWESPPLVTIGELVEFVRQIFELYHPQKPVMDLQYDELAEHRTRTEIPVKYYLIDFGISRRYDPNNKPPLELPIRGGDKSVPEIANATGPIDPFPSDVYYLGNVIRTRILATASGAEFLTELVNDMVQEDPQKRPTMDEVVLRFEKICRGLQWWKLRARLRYLEERTAFAFGLGLWKDIKHAFRTVGYLLASRKAIPKLW</sequence>
<accession>A0AAD5VB93</accession>
<dbReference type="Proteomes" id="UP001212997">
    <property type="component" value="Unassembled WGS sequence"/>
</dbReference>
<reference evidence="1" key="1">
    <citation type="submission" date="2022-07" db="EMBL/GenBank/DDBJ databases">
        <title>Genome Sequence of Physisporinus lineatus.</title>
        <authorList>
            <person name="Buettner E."/>
        </authorList>
    </citation>
    <scope>NUCLEOTIDE SEQUENCE</scope>
    <source>
        <strain evidence="1">VT162</strain>
    </source>
</reference>